<accession>A0ABU8XF50</accession>
<organism evidence="6 7">
    <name type="scientific">Variovorax robiniae</name>
    <dbReference type="NCBI Taxonomy" id="1836199"/>
    <lineage>
        <taxon>Bacteria</taxon>
        <taxon>Pseudomonadati</taxon>
        <taxon>Pseudomonadota</taxon>
        <taxon>Betaproteobacteria</taxon>
        <taxon>Burkholderiales</taxon>
        <taxon>Comamonadaceae</taxon>
        <taxon>Variovorax</taxon>
    </lineage>
</organism>
<evidence type="ECO:0000256" key="1">
    <source>
        <dbReference type="ARBA" id="ARBA00004442"/>
    </source>
</evidence>
<evidence type="ECO:0000256" key="4">
    <source>
        <dbReference type="SAM" id="SignalP"/>
    </source>
</evidence>
<dbReference type="RefSeq" id="WP_340338393.1">
    <property type="nucleotide sequence ID" value="NZ_JBBKZS010000016.1"/>
</dbReference>
<evidence type="ECO:0000313" key="7">
    <source>
        <dbReference type="Proteomes" id="UP001367030"/>
    </source>
</evidence>
<dbReference type="PANTHER" id="PTHR30329:SF20">
    <property type="entry name" value="EXPORTED PROTEIN"/>
    <property type="match status" value="1"/>
</dbReference>
<dbReference type="InterPro" id="IPR006664">
    <property type="entry name" value="OMP_bac"/>
</dbReference>
<comment type="subcellular location">
    <subcellularLocation>
        <location evidence="1">Cell outer membrane</location>
    </subcellularLocation>
</comment>
<reference evidence="6 7" key="1">
    <citation type="submission" date="2024-03" db="EMBL/GenBank/DDBJ databases">
        <title>Novel species of the genus Variovorax.</title>
        <authorList>
            <person name="Liu Q."/>
            <person name="Xin Y.-H."/>
        </authorList>
    </citation>
    <scope>NUCLEOTIDE SEQUENCE [LARGE SCALE GENOMIC DNA]</scope>
    <source>
        <strain evidence="6 7">KACC 18901</strain>
    </source>
</reference>
<dbReference type="CDD" id="cd07185">
    <property type="entry name" value="OmpA_C-like"/>
    <property type="match status" value="1"/>
</dbReference>
<feature type="chain" id="PRO_5046631152" evidence="4">
    <location>
        <begin position="19"/>
        <end position="188"/>
    </location>
</feature>
<feature type="domain" description="OmpA-like" evidence="5">
    <location>
        <begin position="69"/>
        <end position="186"/>
    </location>
</feature>
<gene>
    <name evidence="6" type="ORF">WKW79_27430</name>
</gene>
<dbReference type="EMBL" id="JBBKZS010000016">
    <property type="protein sequence ID" value="MEJ8858329.1"/>
    <property type="molecule type" value="Genomic_DNA"/>
</dbReference>
<dbReference type="PRINTS" id="PR01023">
    <property type="entry name" value="NAFLGMOTY"/>
</dbReference>
<evidence type="ECO:0000313" key="6">
    <source>
        <dbReference type="EMBL" id="MEJ8858329.1"/>
    </source>
</evidence>
<keyword evidence="2 3" id="KW-0472">Membrane</keyword>
<dbReference type="Pfam" id="PF00691">
    <property type="entry name" value="OmpA"/>
    <property type="match status" value="1"/>
</dbReference>
<feature type="signal peptide" evidence="4">
    <location>
        <begin position="1"/>
        <end position="18"/>
    </location>
</feature>
<dbReference type="InterPro" id="IPR050330">
    <property type="entry name" value="Bact_OuterMem_StrucFunc"/>
</dbReference>
<dbReference type="PANTHER" id="PTHR30329">
    <property type="entry name" value="STATOR ELEMENT OF FLAGELLAR MOTOR COMPLEX"/>
    <property type="match status" value="1"/>
</dbReference>
<evidence type="ECO:0000256" key="3">
    <source>
        <dbReference type="PROSITE-ProRule" id="PRU00473"/>
    </source>
</evidence>
<dbReference type="PROSITE" id="PS51123">
    <property type="entry name" value="OMPA_2"/>
    <property type="match status" value="1"/>
</dbReference>
<dbReference type="SUPFAM" id="SSF103088">
    <property type="entry name" value="OmpA-like"/>
    <property type="match status" value="1"/>
</dbReference>
<dbReference type="InterPro" id="IPR036737">
    <property type="entry name" value="OmpA-like_sf"/>
</dbReference>
<dbReference type="Proteomes" id="UP001367030">
    <property type="component" value="Unassembled WGS sequence"/>
</dbReference>
<dbReference type="PROSITE" id="PS51257">
    <property type="entry name" value="PROKAR_LIPOPROTEIN"/>
    <property type="match status" value="1"/>
</dbReference>
<dbReference type="PRINTS" id="PR01021">
    <property type="entry name" value="OMPADOMAIN"/>
</dbReference>
<evidence type="ECO:0000259" key="5">
    <source>
        <dbReference type="PROSITE" id="PS51123"/>
    </source>
</evidence>
<comment type="caution">
    <text evidence="6">The sequence shown here is derived from an EMBL/GenBank/DDBJ whole genome shotgun (WGS) entry which is preliminary data.</text>
</comment>
<dbReference type="InterPro" id="IPR006665">
    <property type="entry name" value="OmpA-like"/>
</dbReference>
<name>A0ABU8XF50_9BURK</name>
<sequence>MQKKVMLGATLGALLFMAGCTTPPPPPPPKPEPAPVVQTYSWTTQLEALKKALEDSTRGSSIRIVKTDDNRLQVILPADTSFDVGRSAVKLKLAPVLDQIAAGLQKNPAIAIYVVGHTDSTGGATINEKLSVARANSVRDYLSTRGLAVNQIAVEGKGAADPIAENTSAAGRAQNRRVEIFVGERTKR</sequence>
<keyword evidence="4" id="KW-0732">Signal</keyword>
<protein>
    <submittedName>
        <fullName evidence="6">OmpA family protein</fullName>
    </submittedName>
</protein>
<evidence type="ECO:0000256" key="2">
    <source>
        <dbReference type="ARBA" id="ARBA00023136"/>
    </source>
</evidence>
<dbReference type="Gene3D" id="3.30.1330.60">
    <property type="entry name" value="OmpA-like domain"/>
    <property type="match status" value="1"/>
</dbReference>
<keyword evidence="7" id="KW-1185">Reference proteome</keyword>
<proteinExistence type="predicted"/>